<comment type="subcellular location">
    <subcellularLocation>
        <location evidence="1">Cell membrane</location>
        <topology evidence="1">Lipid-anchor</topology>
    </subcellularLocation>
</comment>
<dbReference type="Gene3D" id="3.40.50.2300">
    <property type="match status" value="2"/>
</dbReference>
<keyword evidence="4 7" id="KW-0732">Signal</keyword>
<evidence type="ECO:0000313" key="10">
    <source>
        <dbReference type="Proteomes" id="UP000003280"/>
    </source>
</evidence>
<evidence type="ECO:0000259" key="8">
    <source>
        <dbReference type="Pfam" id="PF02608"/>
    </source>
</evidence>
<dbReference type="SUPFAM" id="SSF53822">
    <property type="entry name" value="Periplasmic binding protein-like I"/>
    <property type="match status" value="1"/>
</dbReference>
<dbReference type="AlphaFoldDB" id="E0NKV6"/>
<evidence type="ECO:0000256" key="6">
    <source>
        <dbReference type="ARBA" id="ARBA00023288"/>
    </source>
</evidence>
<evidence type="ECO:0000256" key="7">
    <source>
        <dbReference type="SAM" id="SignalP"/>
    </source>
</evidence>
<accession>E0NKV6</accession>
<proteinExistence type="inferred from homology"/>
<dbReference type="PROSITE" id="PS51257">
    <property type="entry name" value="PROKAR_LIPOPROTEIN"/>
    <property type="match status" value="1"/>
</dbReference>
<feature type="chain" id="PRO_5003138060" evidence="7">
    <location>
        <begin position="25"/>
        <end position="358"/>
    </location>
</feature>
<dbReference type="Proteomes" id="UP000003280">
    <property type="component" value="Unassembled WGS sequence"/>
</dbReference>
<dbReference type="STRING" id="862517.HMPREF9225_0795"/>
<evidence type="ECO:0000256" key="5">
    <source>
        <dbReference type="ARBA" id="ARBA00023136"/>
    </source>
</evidence>
<keyword evidence="5" id="KW-0472">Membrane</keyword>
<feature type="domain" description="ABC transporter substrate-binding protein PnrA-like" evidence="8">
    <location>
        <begin position="60"/>
        <end position="344"/>
    </location>
</feature>
<dbReference type="HOGENOM" id="CLU_038813_0_1_9"/>
<evidence type="ECO:0000256" key="1">
    <source>
        <dbReference type="ARBA" id="ARBA00004193"/>
    </source>
</evidence>
<feature type="signal peptide" evidence="7">
    <location>
        <begin position="1"/>
        <end position="24"/>
    </location>
</feature>
<dbReference type="Pfam" id="PF02608">
    <property type="entry name" value="Bmp"/>
    <property type="match status" value="1"/>
</dbReference>
<reference evidence="9 10" key="1">
    <citation type="submission" date="2010-07" db="EMBL/GenBank/DDBJ databases">
        <authorList>
            <person name="Muzny D."/>
            <person name="Qin X."/>
            <person name="Deng J."/>
            <person name="Jiang H."/>
            <person name="Liu Y."/>
            <person name="Qu J."/>
            <person name="Song X.-Z."/>
            <person name="Zhang L."/>
            <person name="Thornton R."/>
            <person name="Coyle M."/>
            <person name="Francisco L."/>
            <person name="Jackson L."/>
            <person name="Javaid M."/>
            <person name="Korchina V."/>
            <person name="Kovar C."/>
            <person name="Mata R."/>
            <person name="Mathew T."/>
            <person name="Ngo R."/>
            <person name="Nguyen L."/>
            <person name="Nguyen N."/>
            <person name="Okwuonu G."/>
            <person name="Ongeri F."/>
            <person name="Pham C."/>
            <person name="Simmons D."/>
            <person name="Wilczek-Boney K."/>
            <person name="Hale W."/>
            <person name="Jakkamsetti A."/>
            <person name="Pham P."/>
            <person name="Ruth R."/>
            <person name="San Lucas F."/>
            <person name="Warren J."/>
            <person name="Zhang J."/>
            <person name="Zhao Z."/>
            <person name="Zhou C."/>
            <person name="Zhu D."/>
            <person name="Lee S."/>
            <person name="Bess C."/>
            <person name="Blankenburg K."/>
            <person name="Forbes L."/>
            <person name="Fu Q."/>
            <person name="Gubbala S."/>
            <person name="Hirani K."/>
            <person name="Jayaseelan J.C."/>
            <person name="Lara F."/>
            <person name="Munidasa M."/>
            <person name="Palculict T."/>
            <person name="Patil S."/>
            <person name="Pu L.-L."/>
            <person name="Saada N."/>
            <person name="Tang L."/>
            <person name="Weissenberger G."/>
            <person name="Zhu Y."/>
            <person name="Hemphill L."/>
            <person name="Shang Y."/>
            <person name="Youmans B."/>
            <person name="Ayvaz T."/>
            <person name="Ross M."/>
            <person name="Santibanez J."/>
            <person name="Aqrawi P."/>
            <person name="Gross S."/>
            <person name="Joshi V."/>
            <person name="Fowler G."/>
            <person name="Nazareth L."/>
            <person name="Reid J."/>
            <person name="Worley K."/>
            <person name="Petrosino J."/>
            <person name="Highlander S."/>
            <person name="Gibbs R."/>
        </authorList>
    </citation>
    <scope>NUCLEOTIDE SEQUENCE [LARGE SCALE GENOMIC DNA]</scope>
    <source>
        <strain evidence="9 10">ATCC BAA-1640</strain>
    </source>
</reference>
<comment type="caution">
    <text evidence="9">The sequence shown here is derived from an EMBL/GenBank/DDBJ whole genome shotgun (WGS) entry which is preliminary data.</text>
</comment>
<dbReference type="GO" id="GO:0005886">
    <property type="term" value="C:plasma membrane"/>
    <property type="evidence" value="ECO:0007669"/>
    <property type="project" value="UniProtKB-SubCell"/>
</dbReference>
<dbReference type="EMBL" id="AEEH01000031">
    <property type="protein sequence ID" value="EFM25582.1"/>
    <property type="molecule type" value="Genomic_DNA"/>
</dbReference>
<evidence type="ECO:0000313" key="9">
    <source>
        <dbReference type="EMBL" id="EFM25582.1"/>
    </source>
</evidence>
<organism evidence="9 10">
    <name type="scientific">Peptoniphilus duerdenii ATCC BAA-1640</name>
    <dbReference type="NCBI Taxonomy" id="862517"/>
    <lineage>
        <taxon>Bacteria</taxon>
        <taxon>Bacillati</taxon>
        <taxon>Bacillota</taxon>
        <taxon>Tissierellia</taxon>
        <taxon>Tissierellales</taxon>
        <taxon>Peptoniphilaceae</taxon>
        <taxon>Peptoniphilus</taxon>
    </lineage>
</organism>
<dbReference type="InterPro" id="IPR003760">
    <property type="entry name" value="PnrA-like"/>
</dbReference>
<keyword evidence="10" id="KW-1185">Reference proteome</keyword>
<sequence length="358" mass="39157">MEDFMKRKIALLLAVLMLATTITACGNKTGNEKANANAGKAESGEAKKKIALVTDPAGTQVFVLNMIAGLKDAAKELGFEPIVVECADAAAFEENTRALVEEKVDLIIGGGWPSGEAINKIATEFPDGAKYALIDSEVEAENVKCISFREQEGAYLIGMIAAMVTEPDEQFFGGVHVNQGVGSWKWRYGFMEGAKSIKPDSKFVFNYTGSFNEPAKAKEFAIQQYEQGARFINAAAAGGDKGVFEAALEKGFYTSGQDIDLTNPDNKYIVSSQIKDSYATVQYLVKQFMEQGDNWKSDNEEWGLEEGTIGAVYVTHESKNPRSDRLTDEDIAKLKEAAEKIKSGELDLKTLPKEEDYK</sequence>
<keyword evidence="6" id="KW-0449">Lipoprotein</keyword>
<dbReference type="InterPro" id="IPR028082">
    <property type="entry name" value="Peripla_BP_I"/>
</dbReference>
<gene>
    <name evidence="9" type="primary">bmpA</name>
    <name evidence="9" type="ORF">HMPREF9225_0795</name>
</gene>
<name>E0NKV6_9FIRM</name>
<protein>
    <submittedName>
        <fullName evidence="9">Basic membrane protein</fullName>
    </submittedName>
</protein>
<comment type="similarity">
    <text evidence="2">Belongs to the BMP lipoprotein family.</text>
</comment>
<keyword evidence="3" id="KW-1003">Cell membrane</keyword>
<evidence type="ECO:0000256" key="4">
    <source>
        <dbReference type="ARBA" id="ARBA00022729"/>
    </source>
</evidence>
<dbReference type="PANTHER" id="PTHR34296:SF2">
    <property type="entry name" value="ABC TRANSPORTER GUANOSINE-BINDING PROTEIN NUPN"/>
    <property type="match status" value="1"/>
</dbReference>
<evidence type="ECO:0000256" key="2">
    <source>
        <dbReference type="ARBA" id="ARBA00008610"/>
    </source>
</evidence>
<dbReference type="eggNOG" id="COG1744">
    <property type="taxonomic scope" value="Bacteria"/>
</dbReference>
<evidence type="ECO:0000256" key="3">
    <source>
        <dbReference type="ARBA" id="ARBA00022475"/>
    </source>
</evidence>
<dbReference type="InterPro" id="IPR050957">
    <property type="entry name" value="BMP_lipoprotein"/>
</dbReference>
<dbReference type="PANTHER" id="PTHR34296">
    <property type="entry name" value="TRANSCRIPTIONAL ACTIVATOR PROTEIN MED"/>
    <property type="match status" value="1"/>
</dbReference>